<organism evidence="1 2">
    <name type="scientific">Caerostris extrusa</name>
    <name type="common">Bark spider</name>
    <name type="synonym">Caerostris bankana</name>
    <dbReference type="NCBI Taxonomy" id="172846"/>
    <lineage>
        <taxon>Eukaryota</taxon>
        <taxon>Metazoa</taxon>
        <taxon>Ecdysozoa</taxon>
        <taxon>Arthropoda</taxon>
        <taxon>Chelicerata</taxon>
        <taxon>Arachnida</taxon>
        <taxon>Araneae</taxon>
        <taxon>Araneomorphae</taxon>
        <taxon>Entelegynae</taxon>
        <taxon>Araneoidea</taxon>
        <taxon>Araneidae</taxon>
        <taxon>Caerostris</taxon>
    </lineage>
</organism>
<proteinExistence type="predicted"/>
<dbReference type="AlphaFoldDB" id="A0AAV4Q1L5"/>
<comment type="caution">
    <text evidence="1">The sequence shown here is derived from an EMBL/GenBank/DDBJ whole genome shotgun (WGS) entry which is preliminary data.</text>
</comment>
<keyword evidence="2" id="KW-1185">Reference proteome</keyword>
<protein>
    <submittedName>
        <fullName evidence="1">Sin3 histone deacetylase corepressor complex component SDS3</fullName>
    </submittedName>
</protein>
<dbReference type="EMBL" id="BPLR01005298">
    <property type="protein sequence ID" value="GIY01308.1"/>
    <property type="molecule type" value="Genomic_DNA"/>
</dbReference>
<sequence length="132" mass="15333">MNLCPYLKREEKNLPTQLNFSLDDNEIMDDLKIINQSASTSYASHEDHGASYNEQQIEVKVEDGQLYYDDQWYHCGQQVYYEGKEIGMKNGGLICTISSSEIWIKRTCDDNKIRIFVSQLQKGRITIRNRSA</sequence>
<accession>A0AAV4Q1L5</accession>
<dbReference type="Proteomes" id="UP001054945">
    <property type="component" value="Unassembled WGS sequence"/>
</dbReference>
<reference evidence="1 2" key="1">
    <citation type="submission" date="2021-06" db="EMBL/GenBank/DDBJ databases">
        <title>Caerostris extrusa draft genome.</title>
        <authorList>
            <person name="Kono N."/>
            <person name="Arakawa K."/>
        </authorList>
    </citation>
    <scope>NUCLEOTIDE SEQUENCE [LARGE SCALE GENOMIC DNA]</scope>
</reference>
<evidence type="ECO:0000313" key="2">
    <source>
        <dbReference type="Proteomes" id="UP001054945"/>
    </source>
</evidence>
<gene>
    <name evidence="1" type="primary">SUDS3</name>
    <name evidence="1" type="ORF">CEXT_722962</name>
</gene>
<name>A0AAV4Q1L5_CAEEX</name>
<evidence type="ECO:0000313" key="1">
    <source>
        <dbReference type="EMBL" id="GIY01308.1"/>
    </source>
</evidence>